<protein>
    <submittedName>
        <fullName evidence="1">Uncharacterized protein</fullName>
    </submittedName>
</protein>
<proteinExistence type="predicted"/>
<comment type="caution">
    <text evidence="1">The sequence shown here is derived from an EMBL/GenBank/DDBJ whole genome shotgun (WGS) entry which is preliminary data.</text>
</comment>
<gene>
    <name evidence="1" type="ORF">G2W53_013478</name>
</gene>
<organism evidence="1 2">
    <name type="scientific">Senna tora</name>
    <dbReference type="NCBI Taxonomy" id="362788"/>
    <lineage>
        <taxon>Eukaryota</taxon>
        <taxon>Viridiplantae</taxon>
        <taxon>Streptophyta</taxon>
        <taxon>Embryophyta</taxon>
        <taxon>Tracheophyta</taxon>
        <taxon>Spermatophyta</taxon>
        <taxon>Magnoliopsida</taxon>
        <taxon>eudicotyledons</taxon>
        <taxon>Gunneridae</taxon>
        <taxon>Pentapetalae</taxon>
        <taxon>rosids</taxon>
        <taxon>fabids</taxon>
        <taxon>Fabales</taxon>
        <taxon>Fabaceae</taxon>
        <taxon>Caesalpinioideae</taxon>
        <taxon>Cassia clade</taxon>
        <taxon>Senna</taxon>
    </lineage>
</organism>
<evidence type="ECO:0000313" key="2">
    <source>
        <dbReference type="Proteomes" id="UP000634136"/>
    </source>
</evidence>
<name>A0A834U2G6_9FABA</name>
<dbReference type="EMBL" id="JAAIUW010000005">
    <property type="protein sequence ID" value="KAF7831145.1"/>
    <property type="molecule type" value="Genomic_DNA"/>
</dbReference>
<accession>A0A834U2G6</accession>
<sequence length="59" mass="6745">MKGIFDPFTAPFANVRSGEAFFEHRRSPFISPPPQPLPFFATHHVAVFSRRCLCNRLTP</sequence>
<dbReference type="AlphaFoldDB" id="A0A834U2G6"/>
<dbReference type="Proteomes" id="UP000634136">
    <property type="component" value="Unassembled WGS sequence"/>
</dbReference>
<reference evidence="1" key="1">
    <citation type="submission" date="2020-09" db="EMBL/GenBank/DDBJ databases">
        <title>Genome-Enabled Discovery of Anthraquinone Biosynthesis in Senna tora.</title>
        <authorList>
            <person name="Kang S.-H."/>
            <person name="Pandey R.P."/>
            <person name="Lee C.-M."/>
            <person name="Sim J.-S."/>
            <person name="Jeong J.-T."/>
            <person name="Choi B.-S."/>
            <person name="Jung M."/>
            <person name="Ginzburg D."/>
            <person name="Zhao K."/>
            <person name="Won S.Y."/>
            <person name="Oh T.-J."/>
            <person name="Yu Y."/>
            <person name="Kim N.-H."/>
            <person name="Lee O.R."/>
            <person name="Lee T.-H."/>
            <person name="Bashyal P."/>
            <person name="Kim T.-S."/>
            <person name="Lee W.-H."/>
            <person name="Kawkins C."/>
            <person name="Kim C.-K."/>
            <person name="Kim J.S."/>
            <person name="Ahn B.O."/>
            <person name="Rhee S.Y."/>
            <person name="Sohng J.K."/>
        </authorList>
    </citation>
    <scope>NUCLEOTIDE SEQUENCE</scope>
    <source>
        <tissue evidence="1">Leaf</tissue>
    </source>
</reference>
<keyword evidence="2" id="KW-1185">Reference proteome</keyword>
<evidence type="ECO:0000313" key="1">
    <source>
        <dbReference type="EMBL" id="KAF7831145.1"/>
    </source>
</evidence>